<dbReference type="PROSITE" id="PS51257">
    <property type="entry name" value="PROKAR_LIPOPROTEIN"/>
    <property type="match status" value="1"/>
</dbReference>
<sequence>MERMKTTPTPIASAVFMMLACGAAPAWAQSADTPMEQVVVTGIRASLEQALTRKRNSDTLAEVISAEDIGKMPDKNVADAVQRVPGVNISSSAGGEGGFAENDRVSIRGTSSSLTQTLVNGHTIGTGDWFVLDQTGAVGRSVSYALLPSEIVSAVTVQKSQQADMVEGGVAGSVNIETRKPLDFKKQFTAEATVQAIYADLPRKTDPQMNALFGWKNDAKTFGVLVQLFYEKRHERRDGQEFYGYTPIDAESNAAKAHPELAGILAPSGISASLFEQERKRTGGAIDLQFKPSRDLSFDINGFSSSLDAANYNRSFYNNISANINATDPVTGAPVGVVPSAYVIKSGTLVSATIPASQYPAVSATKTYNSSLYSAFGDQIYRPGSASSSAYIDLDGSYRVNDDLRISGSVGYTRGVGKTPSDIGYEAGLTGAGSTYTLNGLSPATMSFPGADTSRFTNYVTASAWGSNVKTQDTEKYGQLDGELRLDRGVMESAKFGVRYAEHHRSTSQPENRSCPACDGTTSAPLPQWDGSTFPGNFGKNISTDAGFLRNVWQISPAAIAAWAAKYDLAGGPTTRNWAGELDVREKTSAIYGMVNLAGDSWRGNVGVRYVHTNQATITNVPGGSNPIGLDNINGPYTPTLNERGYNDVLPSANFKFDLSPTLVGRLAVAKTMARPDYSAMVGAVTLNDTNLTGSSGNPNLKPVRSVNYDAALEWYFAPKSLLSAGVFYMDMSSYVTYGTANLTYYNTSFKRFDSYSISSPTNIAAKNKGVELAWQQHIWGGFGALANYTYTDGSAEDGKPVVGNSKNTYNAETYYEDDRLSARLAYTYRSSFSGGLYNSFPQVMAGTGNLAASLNYKINDNLSITFDALNLNNAVLRYYGTNKDQPIASYSNGRQYYLGLRGKL</sequence>
<keyword evidence="8" id="KW-0675">Receptor</keyword>
<evidence type="ECO:0000259" key="15">
    <source>
        <dbReference type="Pfam" id="PF07715"/>
    </source>
</evidence>
<feature type="signal peptide" evidence="13">
    <location>
        <begin position="1"/>
        <end position="28"/>
    </location>
</feature>
<evidence type="ECO:0000256" key="6">
    <source>
        <dbReference type="ARBA" id="ARBA00023077"/>
    </source>
</evidence>
<keyword evidence="7 10" id="KW-0472">Membrane</keyword>
<dbReference type="InterPro" id="IPR000531">
    <property type="entry name" value="Beta-barrel_TonB"/>
</dbReference>
<dbReference type="InterPro" id="IPR036942">
    <property type="entry name" value="Beta-barrel_TonB_sf"/>
</dbReference>
<dbReference type="NCBIfam" id="TIGR01782">
    <property type="entry name" value="TonB-Xanth-Caul"/>
    <property type="match status" value="1"/>
</dbReference>
<dbReference type="SUPFAM" id="SSF56935">
    <property type="entry name" value="Porins"/>
    <property type="match status" value="1"/>
</dbReference>
<feature type="chain" id="PRO_5012432608" evidence="13">
    <location>
        <begin position="29"/>
        <end position="905"/>
    </location>
</feature>
<accession>A0A1M7KM93</accession>
<dbReference type="PROSITE" id="PS52016">
    <property type="entry name" value="TONB_DEPENDENT_REC_3"/>
    <property type="match status" value="1"/>
</dbReference>
<evidence type="ECO:0000256" key="10">
    <source>
        <dbReference type="PROSITE-ProRule" id="PRU01360"/>
    </source>
</evidence>
<keyword evidence="3 10" id="KW-0813">Transport</keyword>
<dbReference type="Gene3D" id="2.170.130.10">
    <property type="entry name" value="TonB-dependent receptor, plug domain"/>
    <property type="match status" value="1"/>
</dbReference>
<name>A0A1M7KM93_9BURK</name>
<evidence type="ECO:0000256" key="2">
    <source>
        <dbReference type="ARBA" id="ARBA00009810"/>
    </source>
</evidence>
<dbReference type="Gene3D" id="2.40.170.20">
    <property type="entry name" value="TonB-dependent receptor, beta-barrel domain"/>
    <property type="match status" value="1"/>
</dbReference>
<dbReference type="InterPro" id="IPR012910">
    <property type="entry name" value="Plug_dom"/>
</dbReference>
<dbReference type="AlphaFoldDB" id="A0A1M7KM93"/>
<dbReference type="Proteomes" id="UP000184339">
    <property type="component" value="Unassembled WGS sequence"/>
</dbReference>
<dbReference type="STRING" id="551987.SAMN05192549_102162"/>
<feature type="domain" description="TonB-dependent receptor plug" evidence="15">
    <location>
        <begin position="55"/>
        <end position="172"/>
    </location>
</feature>
<evidence type="ECO:0000256" key="13">
    <source>
        <dbReference type="SAM" id="SignalP"/>
    </source>
</evidence>
<dbReference type="InterPro" id="IPR010104">
    <property type="entry name" value="TonB_rcpt_bac"/>
</dbReference>
<dbReference type="InterPro" id="IPR037066">
    <property type="entry name" value="Plug_dom_sf"/>
</dbReference>
<dbReference type="CDD" id="cd01347">
    <property type="entry name" value="ligand_gated_channel"/>
    <property type="match status" value="1"/>
</dbReference>
<dbReference type="GO" id="GO:0009279">
    <property type="term" value="C:cell outer membrane"/>
    <property type="evidence" value="ECO:0007669"/>
    <property type="project" value="UniProtKB-SubCell"/>
</dbReference>
<dbReference type="Pfam" id="PF07715">
    <property type="entry name" value="Plug"/>
    <property type="match status" value="1"/>
</dbReference>
<evidence type="ECO:0000256" key="5">
    <source>
        <dbReference type="ARBA" id="ARBA00022692"/>
    </source>
</evidence>
<dbReference type="OrthoDB" id="8727862at2"/>
<evidence type="ECO:0000259" key="14">
    <source>
        <dbReference type="Pfam" id="PF00593"/>
    </source>
</evidence>
<protein>
    <submittedName>
        <fullName evidence="16">Iron complex outermembrane recepter protein</fullName>
    </submittedName>
</protein>
<gene>
    <name evidence="16" type="ORF">SAMN05192549_102162</name>
</gene>
<evidence type="ECO:0000256" key="11">
    <source>
        <dbReference type="RuleBase" id="RU003357"/>
    </source>
</evidence>
<feature type="domain" description="TonB-dependent receptor-like beta-barrel" evidence="14">
    <location>
        <begin position="437"/>
        <end position="872"/>
    </location>
</feature>
<dbReference type="EMBL" id="FRCX01000002">
    <property type="protein sequence ID" value="SHM66280.1"/>
    <property type="molecule type" value="Genomic_DNA"/>
</dbReference>
<keyword evidence="13" id="KW-0732">Signal</keyword>
<evidence type="ECO:0000256" key="12">
    <source>
        <dbReference type="SAM" id="MobiDB-lite"/>
    </source>
</evidence>
<evidence type="ECO:0000256" key="9">
    <source>
        <dbReference type="ARBA" id="ARBA00023237"/>
    </source>
</evidence>
<keyword evidence="17" id="KW-1185">Reference proteome</keyword>
<evidence type="ECO:0000256" key="3">
    <source>
        <dbReference type="ARBA" id="ARBA00022448"/>
    </source>
</evidence>
<evidence type="ECO:0000313" key="16">
    <source>
        <dbReference type="EMBL" id="SHM66280.1"/>
    </source>
</evidence>
<dbReference type="Pfam" id="PF00593">
    <property type="entry name" value="TonB_dep_Rec_b-barrel"/>
    <property type="match status" value="1"/>
</dbReference>
<evidence type="ECO:0000256" key="7">
    <source>
        <dbReference type="ARBA" id="ARBA00023136"/>
    </source>
</evidence>
<dbReference type="InterPro" id="IPR039426">
    <property type="entry name" value="TonB-dep_rcpt-like"/>
</dbReference>
<organism evidence="16 17">
    <name type="scientific">Duganella sacchari</name>
    <dbReference type="NCBI Taxonomy" id="551987"/>
    <lineage>
        <taxon>Bacteria</taxon>
        <taxon>Pseudomonadati</taxon>
        <taxon>Pseudomonadota</taxon>
        <taxon>Betaproteobacteria</taxon>
        <taxon>Burkholderiales</taxon>
        <taxon>Oxalobacteraceae</taxon>
        <taxon>Telluria group</taxon>
        <taxon>Duganella</taxon>
    </lineage>
</organism>
<feature type="region of interest" description="Disordered" evidence="12">
    <location>
        <begin position="502"/>
        <end position="522"/>
    </location>
</feature>
<evidence type="ECO:0000256" key="1">
    <source>
        <dbReference type="ARBA" id="ARBA00004571"/>
    </source>
</evidence>
<comment type="similarity">
    <text evidence="2 10 11">Belongs to the TonB-dependent receptor family.</text>
</comment>
<evidence type="ECO:0000313" key="17">
    <source>
        <dbReference type="Proteomes" id="UP000184339"/>
    </source>
</evidence>
<evidence type="ECO:0000256" key="8">
    <source>
        <dbReference type="ARBA" id="ARBA00023170"/>
    </source>
</evidence>
<dbReference type="PANTHER" id="PTHR40980:SF3">
    <property type="entry name" value="TONB-DEPENDENT RECEPTOR-LIKE BETA-BARREL DOMAIN-CONTAINING PROTEIN"/>
    <property type="match status" value="1"/>
</dbReference>
<reference evidence="17" key="1">
    <citation type="submission" date="2016-11" db="EMBL/GenBank/DDBJ databases">
        <authorList>
            <person name="Varghese N."/>
            <person name="Submissions S."/>
        </authorList>
    </citation>
    <scope>NUCLEOTIDE SEQUENCE [LARGE SCALE GENOMIC DNA]</scope>
    <source>
        <strain evidence="17">Sac-22</strain>
    </source>
</reference>
<proteinExistence type="inferred from homology"/>
<keyword evidence="6 11" id="KW-0798">TonB box</keyword>
<evidence type="ECO:0000256" key="4">
    <source>
        <dbReference type="ARBA" id="ARBA00022452"/>
    </source>
</evidence>
<keyword evidence="9 10" id="KW-0998">Cell outer membrane</keyword>
<comment type="subcellular location">
    <subcellularLocation>
        <location evidence="1 10">Cell outer membrane</location>
        <topology evidence="1 10">Multi-pass membrane protein</topology>
    </subcellularLocation>
</comment>
<keyword evidence="4 10" id="KW-1134">Transmembrane beta strand</keyword>
<keyword evidence="5 10" id="KW-0812">Transmembrane</keyword>
<dbReference type="PANTHER" id="PTHR40980">
    <property type="entry name" value="PLUG DOMAIN-CONTAINING PROTEIN"/>
    <property type="match status" value="1"/>
</dbReference>